<keyword evidence="2" id="KW-0378">Hydrolase</keyword>
<keyword evidence="3" id="KW-1185">Reference proteome</keyword>
<dbReference type="PANTHER" id="PTHR38773:SF1">
    <property type="entry name" value="PROTEIN SPRT"/>
    <property type="match status" value="1"/>
</dbReference>
<dbReference type="RefSeq" id="WP_167314821.1">
    <property type="nucleotide sequence ID" value="NZ_CP050266.1"/>
</dbReference>
<dbReference type="InterPro" id="IPR035240">
    <property type="entry name" value="SprT_Zn_ribbon"/>
</dbReference>
<dbReference type="PANTHER" id="PTHR38773">
    <property type="entry name" value="PROTEIN SPRT"/>
    <property type="match status" value="1"/>
</dbReference>
<dbReference type="EMBL" id="CP050266">
    <property type="protein sequence ID" value="QIR06925.1"/>
    <property type="molecule type" value="Genomic_DNA"/>
</dbReference>
<keyword evidence="2" id="KW-0645">Protease</keyword>
<dbReference type="InterPro" id="IPR006640">
    <property type="entry name" value="SprT-like_domain"/>
</dbReference>
<dbReference type="NCBIfam" id="NF003421">
    <property type="entry name" value="PRK04860.1"/>
    <property type="match status" value="1"/>
</dbReference>
<organism evidence="2 3">
    <name type="scientific">Salinivibrio costicola</name>
    <name type="common">Vibrio costicola</name>
    <dbReference type="NCBI Taxonomy" id="51367"/>
    <lineage>
        <taxon>Bacteria</taxon>
        <taxon>Pseudomonadati</taxon>
        <taxon>Pseudomonadota</taxon>
        <taxon>Gammaproteobacteria</taxon>
        <taxon>Vibrionales</taxon>
        <taxon>Vibrionaceae</taxon>
        <taxon>Salinivibrio</taxon>
    </lineage>
</organism>
<dbReference type="Pfam" id="PF10263">
    <property type="entry name" value="SprT-like"/>
    <property type="match status" value="1"/>
</dbReference>
<proteinExistence type="predicted"/>
<protein>
    <submittedName>
        <fullName evidence="2">SprT family zinc-dependent metalloprotease</fullName>
    </submittedName>
</protein>
<keyword evidence="2" id="KW-0482">Metalloprotease</keyword>
<evidence type="ECO:0000259" key="1">
    <source>
        <dbReference type="SMART" id="SM00731"/>
    </source>
</evidence>
<reference evidence="2 3" key="1">
    <citation type="submission" date="2020-03" db="EMBL/GenBank/DDBJ databases">
        <title>Genome mining reveals the biosynthetic pathways of PHA and ectoines of the halophilic strain Salinivibrio costicola M318 isolated from fermented shrimp paste.</title>
        <authorList>
            <person name="Doan T.V."/>
            <person name="Tran L.T."/>
            <person name="Trieu T.A."/>
            <person name="Nguyen Q.V."/>
            <person name="Quach T.N."/>
            <person name="Phi T.Q."/>
            <person name="Kumar S."/>
        </authorList>
    </citation>
    <scope>NUCLEOTIDE SEQUENCE [LARGE SCALE GENOMIC DNA]</scope>
    <source>
        <strain evidence="2 3">M318</strain>
    </source>
</reference>
<dbReference type="Proteomes" id="UP000501408">
    <property type="component" value="Chromosome 1"/>
</dbReference>
<gene>
    <name evidence="2" type="ORF">HBA18_11435</name>
</gene>
<sequence length="167" mass="18833">MPAVSEPLVDAVFERVRECIDTANHQLGIQLTYPDTSLSLRGRAAGTAHPNQWRLRFNPVLLQQSPNVFFEEVIPHEVCHLVTFALYGRVKPHGSQWRTLMETVFQAPANTTHQLDITAVQGKTFAYACHCGEVALTVRRHNKVQRGEASYRCKRCHQTLMPVSAVL</sequence>
<evidence type="ECO:0000313" key="2">
    <source>
        <dbReference type="EMBL" id="QIR06925.1"/>
    </source>
</evidence>
<dbReference type="Pfam" id="PF17283">
    <property type="entry name" value="Zn_ribbon_SprT"/>
    <property type="match status" value="1"/>
</dbReference>
<dbReference type="SMART" id="SM00731">
    <property type="entry name" value="SprT"/>
    <property type="match status" value="1"/>
</dbReference>
<dbReference type="GO" id="GO:0008237">
    <property type="term" value="F:metallopeptidase activity"/>
    <property type="evidence" value="ECO:0007669"/>
    <property type="project" value="UniProtKB-KW"/>
</dbReference>
<feature type="domain" description="SprT-like" evidence="1">
    <location>
        <begin position="14"/>
        <end position="163"/>
    </location>
</feature>
<evidence type="ECO:0000313" key="3">
    <source>
        <dbReference type="Proteomes" id="UP000501408"/>
    </source>
</evidence>
<name>A0ABX6K5W3_SALCS</name>
<accession>A0ABX6K5W3</accession>